<accession>A0ABT8FM02</accession>
<dbReference type="NCBIfam" id="NF038083">
    <property type="entry name" value="CU044_5270_fam"/>
    <property type="match status" value="1"/>
</dbReference>
<proteinExistence type="predicted"/>
<dbReference type="Proteomes" id="UP001168620">
    <property type="component" value="Unassembled WGS sequence"/>
</dbReference>
<organism evidence="2 3">
    <name type="scientific">Nocardioides oceani</name>
    <dbReference type="NCBI Taxonomy" id="3058369"/>
    <lineage>
        <taxon>Bacteria</taxon>
        <taxon>Bacillati</taxon>
        <taxon>Actinomycetota</taxon>
        <taxon>Actinomycetes</taxon>
        <taxon>Propionibacteriales</taxon>
        <taxon>Nocardioidaceae</taxon>
        <taxon>Nocardioides</taxon>
    </lineage>
</organism>
<protein>
    <submittedName>
        <fullName evidence="2">CU044_5270 family protein</fullName>
    </submittedName>
</protein>
<name>A0ABT8FM02_9ACTN</name>
<dbReference type="RefSeq" id="WP_300954901.1">
    <property type="nucleotide sequence ID" value="NZ_JAUHJQ010000015.1"/>
</dbReference>
<evidence type="ECO:0000256" key="1">
    <source>
        <dbReference type="SAM" id="Phobius"/>
    </source>
</evidence>
<sequence>MNRHDTHLLELRDELPPPQPIVLSREHRRALELRTRAAVARSDRRRAVAATAGPLALVAACVATVVALLATALPGGTSTATEPERRPVAAAPAAAARLLSIADVAGRAAAPVVGRDQFVYVRSAVISNVGAVGHAPRLGEAHEREVWSGQDPSSAGGRDDVIREHGQDWPIVTVGPDPAGAGRPTYAWLASLPTDPDRLLDELEGLAVPVGGQEPEQAVFDLMTALVRETILPPELAGALLRAARLLPGVVLEPGATDALGRRGVGISRTDERFRARVPWVLEPTTGELLGTRDYLLGADGEPALFGATAVLERAVVDRAGQEPTGGGRA</sequence>
<keyword evidence="1" id="KW-0812">Transmembrane</keyword>
<dbReference type="EMBL" id="JAUHJQ010000015">
    <property type="protein sequence ID" value="MDN4175550.1"/>
    <property type="molecule type" value="Genomic_DNA"/>
</dbReference>
<comment type="caution">
    <text evidence="2">The sequence shown here is derived from an EMBL/GenBank/DDBJ whole genome shotgun (WGS) entry which is preliminary data.</text>
</comment>
<keyword evidence="1" id="KW-1133">Transmembrane helix</keyword>
<evidence type="ECO:0000313" key="2">
    <source>
        <dbReference type="EMBL" id="MDN4175550.1"/>
    </source>
</evidence>
<keyword evidence="1" id="KW-0472">Membrane</keyword>
<reference evidence="2" key="1">
    <citation type="submission" date="2023-06" db="EMBL/GenBank/DDBJ databases">
        <title>Draft genome sequence of Nocardioides sp. SOB77.</title>
        <authorList>
            <person name="Zhang G."/>
        </authorList>
    </citation>
    <scope>NUCLEOTIDE SEQUENCE</scope>
    <source>
        <strain evidence="2">SOB77</strain>
    </source>
</reference>
<dbReference type="InterPro" id="IPR047789">
    <property type="entry name" value="CU044_5270-like"/>
</dbReference>
<feature type="transmembrane region" description="Helical" evidence="1">
    <location>
        <begin position="47"/>
        <end position="73"/>
    </location>
</feature>
<gene>
    <name evidence="2" type="ORF">QWY28_21480</name>
</gene>
<keyword evidence="3" id="KW-1185">Reference proteome</keyword>
<evidence type="ECO:0000313" key="3">
    <source>
        <dbReference type="Proteomes" id="UP001168620"/>
    </source>
</evidence>